<dbReference type="PATRIC" id="fig|632348.3.peg.600"/>
<evidence type="ECO:0000313" key="2">
    <source>
        <dbReference type="EMBL" id="ADQ45460.1"/>
    </source>
</evidence>
<dbReference type="InterPro" id="IPR050303">
    <property type="entry name" value="GatZ_KbaZ_carbometab"/>
</dbReference>
<dbReference type="Gene3D" id="3.20.20.70">
    <property type="entry name" value="Aldolase class I"/>
    <property type="match status" value="1"/>
</dbReference>
<dbReference type="SMR" id="E4SEH3"/>
<reference evidence="2 3" key="2">
    <citation type="journal article" date="2011" name="J. Bacteriol.">
        <title>Complete genome sequences for the anaerobic, extremely thermophilic plant biomass-degrading bacteria Caldicellulosiruptor hydrothermalis, Caldicellulosiruptor kristjanssonii, Caldicellulosiruptor kronotskyensis, Caldicellulosiruptor owensenis, and Caldicellulosiruptor lactoaceticus.</title>
        <authorList>
            <person name="Blumer-Schuette S.E."/>
            <person name="Ozdemir I."/>
            <person name="Mistry D."/>
            <person name="Lucas S."/>
            <person name="Lapidus A."/>
            <person name="Cheng J.F."/>
            <person name="Goodwin L.A."/>
            <person name="Pitluck S."/>
            <person name="Land M.L."/>
            <person name="Hauser L.J."/>
            <person name="Woyke T."/>
            <person name="Mikhailova N."/>
            <person name="Pati A."/>
            <person name="Kyrpides N.C."/>
            <person name="Ivanova N."/>
            <person name="Detter J.C."/>
            <person name="Walston-Davenport K."/>
            <person name="Han S."/>
            <person name="Adams M.W."/>
            <person name="Kelly R.M."/>
        </authorList>
    </citation>
    <scope>NUCLEOTIDE SEQUENCE [LARGE SCALE GENOMIC DNA]</scope>
    <source>
        <strain evidence="3">DSM 18902 / VKM B-2412 / 2002</strain>
    </source>
</reference>
<proteinExistence type="predicted"/>
<reference key="1">
    <citation type="submission" date="2010-11" db="EMBL/GenBank/DDBJ databases">
        <title>Complete sequence of Caldicellulosiruptor kronotskyensis 2002.</title>
        <authorList>
            <consortium name="US DOE Joint Genome Institute"/>
            <person name="Lucas S."/>
            <person name="Copeland A."/>
            <person name="Lapidus A."/>
            <person name="Cheng J.-F."/>
            <person name="Bruce D."/>
            <person name="Goodwin L."/>
            <person name="Pitluck S."/>
            <person name="Davenport K."/>
            <person name="Detter J.C."/>
            <person name="Han C."/>
            <person name="Tapia R."/>
            <person name="Land M."/>
            <person name="Hauser L."/>
            <person name="Jeffries C."/>
            <person name="Kyrpides N."/>
            <person name="Ivanova N."/>
            <person name="Mikhailova N."/>
            <person name="Blumer-Schuette S.E."/>
            <person name="Kelly R.M."/>
            <person name="Woyke T."/>
        </authorList>
    </citation>
    <scope>NUCLEOTIDE SEQUENCE</scope>
    <source>
        <strain>2002</strain>
    </source>
</reference>
<evidence type="ECO:0000313" key="3">
    <source>
        <dbReference type="Proteomes" id="UP000006835"/>
    </source>
</evidence>
<dbReference type="SUPFAM" id="SSF51569">
    <property type="entry name" value="Aldolase"/>
    <property type="match status" value="1"/>
</dbReference>
<sequence length="429" mass="49266">MSPQNPLIGLFKNREKEFKGIISVCSSNEIVLEAVLKRMKDTNLPIIIEATANQVNQFGGYSGLTPSQFKERVIKIAQKVDFPLERIILGGDHLGPFVWRDQEPEIAMEYAKQMIKEYIKAGFTKIHIDTSMPLKGENSIDDEIIAKRTAVLCRIAEECFEKISINNPYITRPVYVIGADVPPPGGESSICQTITTKDELERSLEYFKEAFKKEGIEHVFDYVVAVVANFGVEFGSDEIVDFDMEKVKPLKELLAKYNIVFEGHSTDYQTKENLKRMVECGIAILKVGPALTFTLREALVALSHIEEEIYSNEKEKLSRFREVLLNTMLTCKDHWSKYFDENDKLIKSKLLYSYLDRWRYYFENESVKSAVYSLIGNLENVKIPPWLVSQYFPSQYQKMRKKDLKNGAADLILDKIGEVIDHYVYAVKE</sequence>
<comment type="pathway">
    <text evidence="1">Carbohydrate metabolism.</text>
</comment>
<dbReference type="EMBL" id="CP002330">
    <property type="protein sequence ID" value="ADQ45460.1"/>
    <property type="molecule type" value="Genomic_DNA"/>
</dbReference>
<dbReference type="Pfam" id="PF08013">
    <property type="entry name" value="GatZ_KbaZ-like"/>
    <property type="match status" value="1"/>
</dbReference>
<dbReference type="PANTHER" id="PTHR32502:SF2">
    <property type="entry name" value="D-TAGATOSE-1,6-BISPHOSPHATE ALDOLASE SUBUNIT KBAZ"/>
    <property type="match status" value="1"/>
</dbReference>
<dbReference type="KEGG" id="ckn:Calkro_0564"/>
<protein>
    <submittedName>
        <fullName evidence="2">D-tagatose-bisphosphate aldolase class II accessory protein AgaZ</fullName>
    </submittedName>
</protein>
<dbReference type="HOGENOM" id="CLU_053334_0_0_9"/>
<dbReference type="GO" id="GO:0005886">
    <property type="term" value="C:plasma membrane"/>
    <property type="evidence" value="ECO:0007669"/>
    <property type="project" value="TreeGrafter"/>
</dbReference>
<dbReference type="GO" id="GO:0005975">
    <property type="term" value="P:carbohydrate metabolic process"/>
    <property type="evidence" value="ECO:0007669"/>
    <property type="project" value="InterPro"/>
</dbReference>
<dbReference type="Proteomes" id="UP000006835">
    <property type="component" value="Chromosome"/>
</dbReference>
<dbReference type="PIRSF" id="PIRSF009264">
    <property type="entry name" value="TagBP_ald_AgaZ"/>
    <property type="match status" value="1"/>
</dbReference>
<dbReference type="InterPro" id="IPR013785">
    <property type="entry name" value="Aldolase_TIM"/>
</dbReference>
<evidence type="ECO:0000256" key="1">
    <source>
        <dbReference type="ARBA" id="ARBA00005007"/>
    </source>
</evidence>
<gene>
    <name evidence="2" type="ordered locus">Calkro_0564</name>
</gene>
<dbReference type="Gene3D" id="1.10.400.20">
    <property type="entry name" value="putative tagatose 6-phosphate kinase domain like"/>
    <property type="match status" value="1"/>
</dbReference>
<dbReference type="GO" id="GO:0009401">
    <property type="term" value="P:phosphoenolpyruvate-dependent sugar phosphotransferase system"/>
    <property type="evidence" value="ECO:0007669"/>
    <property type="project" value="TreeGrafter"/>
</dbReference>
<organism evidence="2 3">
    <name type="scientific">Caldicellulosiruptor kronotskyensis (strain DSM 18902 / VKM B-2412 / 2002)</name>
    <dbReference type="NCBI Taxonomy" id="632348"/>
    <lineage>
        <taxon>Bacteria</taxon>
        <taxon>Bacillati</taxon>
        <taxon>Bacillota</taxon>
        <taxon>Bacillota incertae sedis</taxon>
        <taxon>Caldicellulosiruptorales</taxon>
        <taxon>Caldicellulosiruptoraceae</taxon>
        <taxon>Caldicellulosiruptor</taxon>
    </lineage>
</organism>
<accession>E4SEH3</accession>
<dbReference type="RefSeq" id="WP_013429610.1">
    <property type="nucleotide sequence ID" value="NC_014720.1"/>
</dbReference>
<dbReference type="InterPro" id="IPR012062">
    <property type="entry name" value="GatZ/KbaZ-like"/>
</dbReference>
<name>E4SEH3_CALK2</name>
<keyword evidence="3" id="KW-1185">Reference proteome</keyword>
<dbReference type="OrthoDB" id="1672942at2"/>
<dbReference type="AlphaFoldDB" id="E4SEH3"/>
<dbReference type="PANTHER" id="PTHR32502">
    <property type="entry name" value="N-ACETYLGALACTOSAMINE PERMEASE II COMPONENT-RELATED"/>
    <property type="match status" value="1"/>
</dbReference>